<organism evidence="5 6">
    <name type="scientific">Vibrio agarivorans</name>
    <dbReference type="NCBI Taxonomy" id="153622"/>
    <lineage>
        <taxon>Bacteria</taxon>
        <taxon>Pseudomonadati</taxon>
        <taxon>Pseudomonadota</taxon>
        <taxon>Gammaproteobacteria</taxon>
        <taxon>Vibrionales</taxon>
        <taxon>Vibrionaceae</taxon>
        <taxon>Vibrio</taxon>
    </lineage>
</organism>
<comment type="caution">
    <text evidence="5">The sequence shown here is derived from an EMBL/GenBank/DDBJ whole genome shotgun (WGS) entry which is preliminary data.</text>
</comment>
<gene>
    <name evidence="5" type="ORF">QWJ08_09550</name>
</gene>
<evidence type="ECO:0000259" key="4">
    <source>
        <dbReference type="PROSITE" id="PS50894"/>
    </source>
</evidence>
<keyword evidence="3" id="KW-0472">Membrane</keyword>
<name>A0ABT7Y0T6_9VIBR</name>
<protein>
    <submittedName>
        <fullName evidence="5">Hpt domain-containing protein</fullName>
    </submittedName>
</protein>
<sequence length="407" mass="45444">MKFHRGYIALVIWIIATITGVIWLRGEYAVLSALEELDNEIQETRTLVSIEPVFQTNHLEHLALSTHLINSLKLELLASQRDALFSHDVNQLIMLIDRFTRLTEQLSDNQVQVVDLLDTLSVQMEQYKTDSEIHALLTELGSLTFIAMFGDPSSNAFVYRDLDRLYTQSLTLAEEDKRTFQQLLALSSDTLGAYAQGAYLIEQLVSFEVSRYITDLRQELFQHIRSAGVVFAAVNLIPVLLLLFSWSSRQAKRKEPIPVLAKETTSTEAMIDVEPQEDSASEASIELDEPTGTPISCVDYDYMLDSVSGDKESVALLLGVFVDDHQNDAEKIEQLIAEQNPEAMRAAHSLKGVAASVGAMPLREIATVIEANIKQGRVTSAKELEQLALHLSQTIESAKKYTDCVNV</sequence>
<evidence type="ECO:0000256" key="2">
    <source>
        <dbReference type="PROSITE-ProRule" id="PRU00110"/>
    </source>
</evidence>
<dbReference type="RefSeq" id="WP_289961723.1">
    <property type="nucleotide sequence ID" value="NZ_JAUEOZ010000001.1"/>
</dbReference>
<dbReference type="Pfam" id="PF01627">
    <property type="entry name" value="Hpt"/>
    <property type="match status" value="1"/>
</dbReference>
<accession>A0ABT7Y0T6</accession>
<dbReference type="Proteomes" id="UP001169719">
    <property type="component" value="Unassembled WGS sequence"/>
</dbReference>
<keyword evidence="2" id="KW-0597">Phosphoprotein</keyword>
<evidence type="ECO:0000313" key="6">
    <source>
        <dbReference type="Proteomes" id="UP001169719"/>
    </source>
</evidence>
<feature type="transmembrane region" description="Helical" evidence="3">
    <location>
        <begin position="227"/>
        <end position="246"/>
    </location>
</feature>
<evidence type="ECO:0000313" key="5">
    <source>
        <dbReference type="EMBL" id="MDN2481641.1"/>
    </source>
</evidence>
<dbReference type="SMART" id="SM00073">
    <property type="entry name" value="HPT"/>
    <property type="match status" value="1"/>
</dbReference>
<reference evidence="5" key="1">
    <citation type="submission" date="2024-05" db="EMBL/GenBank/DDBJ databases">
        <title>Genome Sequences of Four Agar- Degrading Marine Bacteria.</title>
        <authorList>
            <person name="Phillips E.K."/>
            <person name="Shaffer J.C."/>
            <person name="Henson M.W."/>
            <person name="Temperton B."/>
            <person name="Thrash C.J."/>
            <person name="Martin M.O."/>
        </authorList>
    </citation>
    <scope>NUCLEOTIDE SEQUENCE</scope>
    <source>
        <strain evidence="5">EKP203</strain>
    </source>
</reference>
<dbReference type="PROSITE" id="PS50894">
    <property type="entry name" value="HPT"/>
    <property type="match status" value="1"/>
</dbReference>
<dbReference type="InterPro" id="IPR008207">
    <property type="entry name" value="Sig_transdc_His_kin_Hpt_dom"/>
</dbReference>
<dbReference type="EMBL" id="JAUEOZ010000001">
    <property type="protein sequence ID" value="MDN2481641.1"/>
    <property type="molecule type" value="Genomic_DNA"/>
</dbReference>
<feature type="transmembrane region" description="Helical" evidence="3">
    <location>
        <begin position="6"/>
        <end position="24"/>
    </location>
</feature>
<feature type="domain" description="HPt" evidence="4">
    <location>
        <begin position="310"/>
        <end position="405"/>
    </location>
</feature>
<keyword evidence="6" id="KW-1185">Reference proteome</keyword>
<dbReference type="Gene3D" id="1.20.120.160">
    <property type="entry name" value="HPT domain"/>
    <property type="match status" value="1"/>
</dbReference>
<evidence type="ECO:0000256" key="1">
    <source>
        <dbReference type="ARBA" id="ARBA00023012"/>
    </source>
</evidence>
<dbReference type="CDD" id="cd00088">
    <property type="entry name" value="HPT"/>
    <property type="match status" value="1"/>
</dbReference>
<dbReference type="InterPro" id="IPR036641">
    <property type="entry name" value="HPT_dom_sf"/>
</dbReference>
<keyword evidence="3" id="KW-1133">Transmembrane helix</keyword>
<keyword evidence="1" id="KW-0902">Two-component regulatory system</keyword>
<keyword evidence="3" id="KW-0812">Transmembrane</keyword>
<proteinExistence type="predicted"/>
<evidence type="ECO:0000256" key="3">
    <source>
        <dbReference type="SAM" id="Phobius"/>
    </source>
</evidence>
<feature type="modified residue" description="Phosphohistidine" evidence="2">
    <location>
        <position position="348"/>
    </location>
</feature>
<dbReference type="SUPFAM" id="SSF47226">
    <property type="entry name" value="Histidine-containing phosphotransfer domain, HPT domain"/>
    <property type="match status" value="1"/>
</dbReference>